<name>A0A0B7BTF1_9EUPU</name>
<evidence type="ECO:0000313" key="1">
    <source>
        <dbReference type="EMBL" id="CEK96202.1"/>
    </source>
</evidence>
<dbReference type="AlphaFoldDB" id="A0A0B7BTF1"/>
<feature type="non-terminal residue" evidence="1">
    <location>
        <position position="1"/>
    </location>
</feature>
<dbReference type="EMBL" id="HACG01049337">
    <property type="protein sequence ID" value="CEK96202.1"/>
    <property type="molecule type" value="Transcribed_RNA"/>
</dbReference>
<dbReference type="Gene3D" id="3.30.420.10">
    <property type="entry name" value="Ribonuclease H-like superfamily/Ribonuclease H"/>
    <property type="match status" value="1"/>
</dbReference>
<accession>A0A0B7BTF1</accession>
<dbReference type="GO" id="GO:0003676">
    <property type="term" value="F:nucleic acid binding"/>
    <property type="evidence" value="ECO:0007669"/>
    <property type="project" value="InterPro"/>
</dbReference>
<protein>
    <recommendedName>
        <fullName evidence="2">Histone-lysine N-methyltransferase SETMAR</fullName>
    </recommendedName>
</protein>
<organism evidence="1">
    <name type="scientific">Arion vulgaris</name>
    <dbReference type="NCBI Taxonomy" id="1028688"/>
    <lineage>
        <taxon>Eukaryota</taxon>
        <taxon>Metazoa</taxon>
        <taxon>Spiralia</taxon>
        <taxon>Lophotrochozoa</taxon>
        <taxon>Mollusca</taxon>
        <taxon>Gastropoda</taxon>
        <taxon>Heterobranchia</taxon>
        <taxon>Euthyneura</taxon>
        <taxon>Panpulmonata</taxon>
        <taxon>Eupulmonata</taxon>
        <taxon>Stylommatophora</taxon>
        <taxon>Helicina</taxon>
        <taxon>Arionoidea</taxon>
        <taxon>Arionidae</taxon>
        <taxon>Arion</taxon>
    </lineage>
</organism>
<proteinExistence type="predicted"/>
<reference evidence="1" key="1">
    <citation type="submission" date="2014-12" db="EMBL/GenBank/DDBJ databases">
        <title>Insight into the proteome of Arion vulgaris.</title>
        <authorList>
            <person name="Aradska J."/>
            <person name="Bulat T."/>
            <person name="Smidak R."/>
            <person name="Sarate P."/>
            <person name="Gangsoo J."/>
            <person name="Sialana F."/>
            <person name="Bilban M."/>
            <person name="Lubec G."/>
        </authorList>
    </citation>
    <scope>NUCLEOTIDE SEQUENCE</scope>
    <source>
        <tissue evidence="1">Skin</tissue>
    </source>
</reference>
<dbReference type="InterPro" id="IPR036397">
    <property type="entry name" value="RNaseH_sf"/>
</dbReference>
<sequence length="49" mass="5688">RHFVNDAEVECEVKTWFRKQSPQFYAAGLGGLIKRWDKCINVGGNYVEK</sequence>
<gene>
    <name evidence="1" type="primary">ORF210972</name>
</gene>
<evidence type="ECO:0008006" key="2">
    <source>
        <dbReference type="Google" id="ProtNLM"/>
    </source>
</evidence>